<evidence type="ECO:0000313" key="3">
    <source>
        <dbReference type="EMBL" id="TFB84155.1"/>
    </source>
</evidence>
<name>A0ABY2IB68_9MICO</name>
<feature type="signal peptide" evidence="2">
    <location>
        <begin position="1"/>
        <end position="31"/>
    </location>
</feature>
<organism evidence="3 4">
    <name type="scientific">Cryobacterium algoricola</name>
    <dbReference type="NCBI Taxonomy" id="1259183"/>
    <lineage>
        <taxon>Bacteria</taxon>
        <taxon>Bacillati</taxon>
        <taxon>Actinomycetota</taxon>
        <taxon>Actinomycetes</taxon>
        <taxon>Micrococcales</taxon>
        <taxon>Microbacteriaceae</taxon>
        <taxon>Cryobacterium</taxon>
    </lineage>
</organism>
<reference evidence="3 4" key="1">
    <citation type="submission" date="2019-03" db="EMBL/GenBank/DDBJ databases">
        <title>Genomics of glacier-inhabiting Cryobacterium strains.</title>
        <authorList>
            <person name="Liu Q."/>
            <person name="Xin Y.-H."/>
        </authorList>
    </citation>
    <scope>NUCLEOTIDE SEQUENCE [LARGE SCALE GENOMIC DNA]</scope>
    <source>
        <strain evidence="3 4">MDB2-B</strain>
    </source>
</reference>
<dbReference type="Proteomes" id="UP000297608">
    <property type="component" value="Unassembled WGS sequence"/>
</dbReference>
<dbReference type="PROSITE" id="PS51257">
    <property type="entry name" value="PROKAR_LIPOPROTEIN"/>
    <property type="match status" value="1"/>
</dbReference>
<proteinExistence type="predicted"/>
<sequence length="363" mass="36446">MDMRTRSRLAACVVALTGLVLLAGCAGPAPAAPASVPATDLTTKTSTPATAPPGQTRPAAVFGGDCAAVFTVDEVRAAVGADVTSWAAARASSLAVNPYYAVVPARGGIDCQWSEKESPTSAYLSAIVVAAASVPTDTVDQIACYGADVAGSAESGACRISATVAGYWLSADVYTAVGTVNEDARNAATKLVATFSGRAQAAGAPEVVATPSGAWTREDCAALSTAADITHAVSSPGLTVRSNDSEGTEGSEGRFAAKTTTGAFACGWSQSPIPEGQIGSFSAIALPGGAWAQVDIARTTGAEKVSVPGVDGVIRIPNEGGGYTFDVFDGVNWLRLSTNTSTESNLDQLIPAIPALVNALNAA</sequence>
<keyword evidence="4" id="KW-1185">Reference proteome</keyword>
<feature type="compositionally biased region" description="Low complexity" evidence="1">
    <location>
        <begin position="36"/>
        <end position="53"/>
    </location>
</feature>
<feature type="chain" id="PRO_5047271820" description="DUF3558 domain-containing protein" evidence="2">
    <location>
        <begin position="32"/>
        <end position="363"/>
    </location>
</feature>
<dbReference type="EMBL" id="SOFG01000023">
    <property type="protein sequence ID" value="TFB84155.1"/>
    <property type="molecule type" value="Genomic_DNA"/>
</dbReference>
<comment type="caution">
    <text evidence="3">The sequence shown here is derived from an EMBL/GenBank/DDBJ whole genome shotgun (WGS) entry which is preliminary data.</text>
</comment>
<feature type="region of interest" description="Disordered" evidence="1">
    <location>
        <begin position="36"/>
        <end position="56"/>
    </location>
</feature>
<evidence type="ECO:0008006" key="5">
    <source>
        <dbReference type="Google" id="ProtNLM"/>
    </source>
</evidence>
<keyword evidence="2" id="KW-0732">Signal</keyword>
<dbReference type="RefSeq" id="WP_134535978.1">
    <property type="nucleotide sequence ID" value="NZ_SOFG01000023.1"/>
</dbReference>
<gene>
    <name evidence="3" type="ORF">E3O44_16905</name>
</gene>
<accession>A0ABY2IB68</accession>
<evidence type="ECO:0000256" key="1">
    <source>
        <dbReference type="SAM" id="MobiDB-lite"/>
    </source>
</evidence>
<protein>
    <recommendedName>
        <fullName evidence="5">DUF3558 domain-containing protein</fullName>
    </recommendedName>
</protein>
<evidence type="ECO:0000313" key="4">
    <source>
        <dbReference type="Proteomes" id="UP000297608"/>
    </source>
</evidence>
<evidence type="ECO:0000256" key="2">
    <source>
        <dbReference type="SAM" id="SignalP"/>
    </source>
</evidence>